<evidence type="ECO:0000313" key="5">
    <source>
        <dbReference type="Proteomes" id="UP000825258"/>
    </source>
</evidence>
<feature type="domain" description="HTH tetR-type" evidence="3">
    <location>
        <begin position="24"/>
        <end position="84"/>
    </location>
</feature>
<keyword evidence="1 2" id="KW-0238">DNA-binding</keyword>
<dbReference type="InterPro" id="IPR009057">
    <property type="entry name" value="Homeodomain-like_sf"/>
</dbReference>
<dbReference type="Gene3D" id="1.10.357.10">
    <property type="entry name" value="Tetracycline Repressor, domain 2"/>
    <property type="match status" value="1"/>
</dbReference>
<dbReference type="RefSeq" id="WP_221259032.1">
    <property type="nucleotide sequence ID" value="NZ_AP024749.1"/>
</dbReference>
<dbReference type="Pfam" id="PF00440">
    <property type="entry name" value="TetR_N"/>
    <property type="match status" value="1"/>
</dbReference>
<dbReference type="SUPFAM" id="SSF46689">
    <property type="entry name" value="Homeodomain-like"/>
    <property type="match status" value="1"/>
</dbReference>
<feature type="DNA-binding region" description="H-T-H motif" evidence="2">
    <location>
        <begin position="47"/>
        <end position="66"/>
    </location>
</feature>
<sequence length="223" mass="26296">MDKLIQNLSITINKKMFVKDPESTELGKNIVQNSILLIDEIGFESFTFRKLGERIQSNESSIYRYFESKHKLLLYLSTWYWSWVEYRLVFTTNNISNPLEKLEKAVDILTQKIEDDDSTKHINESVLNRIIIAEFSKTFLTKEVDQENKDGFFQVYKRVITRVEEMLTELNPKYKFAKTLASSIVEGSLHQHYLKDHFSNLTNLSENICLSEFYKDLIKKTLL</sequence>
<proteinExistence type="predicted"/>
<dbReference type="EMBL" id="AP024749">
    <property type="protein sequence ID" value="BCY27407.1"/>
    <property type="molecule type" value="Genomic_DNA"/>
</dbReference>
<name>A0ABM7S909_9FLAO</name>
<protein>
    <submittedName>
        <fullName evidence="4">TetR family transcriptional regulator</fullName>
    </submittedName>
</protein>
<evidence type="ECO:0000313" key="4">
    <source>
        <dbReference type="EMBL" id="BCY27407.1"/>
    </source>
</evidence>
<evidence type="ECO:0000259" key="3">
    <source>
        <dbReference type="PROSITE" id="PS50977"/>
    </source>
</evidence>
<reference evidence="4 5" key="1">
    <citation type="submission" date="2021-06" db="EMBL/GenBank/DDBJ databases">
        <title>Whole genome sequences of Flavobacterium sp. KK2020170 and assembly.</title>
        <authorList>
            <person name="Kitahara K."/>
            <person name="Miyoshi S."/>
            <person name="Uesaka K."/>
        </authorList>
    </citation>
    <scope>NUCLEOTIDE SEQUENCE [LARGE SCALE GENOMIC DNA]</scope>
    <source>
        <strain evidence="4 5">KK2020170</strain>
    </source>
</reference>
<dbReference type="PROSITE" id="PS50977">
    <property type="entry name" value="HTH_TETR_2"/>
    <property type="match status" value="1"/>
</dbReference>
<organism evidence="4 5">
    <name type="scientific">Flavobacterium okayamense</name>
    <dbReference type="NCBI Taxonomy" id="2830782"/>
    <lineage>
        <taxon>Bacteria</taxon>
        <taxon>Pseudomonadati</taxon>
        <taxon>Bacteroidota</taxon>
        <taxon>Flavobacteriia</taxon>
        <taxon>Flavobacteriales</taxon>
        <taxon>Flavobacteriaceae</taxon>
        <taxon>Flavobacterium</taxon>
    </lineage>
</organism>
<accession>A0ABM7S909</accession>
<evidence type="ECO:0000256" key="2">
    <source>
        <dbReference type="PROSITE-ProRule" id="PRU00335"/>
    </source>
</evidence>
<dbReference type="Proteomes" id="UP000825258">
    <property type="component" value="Chromosome"/>
</dbReference>
<keyword evidence="5" id="KW-1185">Reference proteome</keyword>
<dbReference type="InterPro" id="IPR001647">
    <property type="entry name" value="HTH_TetR"/>
</dbReference>
<gene>
    <name evidence="4" type="ORF">KK2020170_02750</name>
</gene>
<evidence type="ECO:0000256" key="1">
    <source>
        <dbReference type="ARBA" id="ARBA00023125"/>
    </source>
</evidence>